<evidence type="ECO:0000313" key="3">
    <source>
        <dbReference type="Proteomes" id="UP001500016"/>
    </source>
</evidence>
<accession>A0ABN2WER9</accession>
<protein>
    <submittedName>
        <fullName evidence="2">Uncharacterized protein</fullName>
    </submittedName>
</protein>
<reference evidence="2 3" key="1">
    <citation type="journal article" date="2019" name="Int. J. Syst. Evol. Microbiol.">
        <title>The Global Catalogue of Microorganisms (GCM) 10K type strain sequencing project: providing services to taxonomists for standard genome sequencing and annotation.</title>
        <authorList>
            <consortium name="The Broad Institute Genomics Platform"/>
            <consortium name="The Broad Institute Genome Sequencing Center for Infectious Disease"/>
            <person name="Wu L."/>
            <person name="Ma J."/>
        </authorList>
    </citation>
    <scope>NUCLEOTIDE SEQUENCE [LARGE SCALE GENOMIC DNA]</scope>
    <source>
        <strain evidence="2 3">JCM 15478</strain>
    </source>
</reference>
<proteinExistence type="predicted"/>
<dbReference type="Proteomes" id="UP001500016">
    <property type="component" value="Unassembled WGS sequence"/>
</dbReference>
<feature type="compositionally biased region" description="Basic and acidic residues" evidence="1">
    <location>
        <begin position="74"/>
        <end position="85"/>
    </location>
</feature>
<name>A0ABN2WER9_9ACTN</name>
<feature type="region of interest" description="Disordered" evidence="1">
    <location>
        <begin position="62"/>
        <end position="85"/>
    </location>
</feature>
<gene>
    <name evidence="2" type="ORF">GCM10009801_54780</name>
</gene>
<sequence>MKHSITKRFTLWLCWEVRMPSLPRHRRVHTRVALLSSLVARGLEEGRGKGWDSAVSWPKNAGDQLCDPVTRRAHAGDERGSPGRELRMVTPGCALFPLAGAGDVRPGGRRFPYGCGGPCAG</sequence>
<organism evidence="2 3">
    <name type="scientific">Streptomyces albiaxialis</name>
    <dbReference type="NCBI Taxonomy" id="329523"/>
    <lineage>
        <taxon>Bacteria</taxon>
        <taxon>Bacillati</taxon>
        <taxon>Actinomycetota</taxon>
        <taxon>Actinomycetes</taxon>
        <taxon>Kitasatosporales</taxon>
        <taxon>Streptomycetaceae</taxon>
        <taxon>Streptomyces</taxon>
    </lineage>
</organism>
<evidence type="ECO:0000313" key="2">
    <source>
        <dbReference type="EMBL" id="GAA2090080.1"/>
    </source>
</evidence>
<dbReference type="EMBL" id="BAAAPE010000013">
    <property type="protein sequence ID" value="GAA2090080.1"/>
    <property type="molecule type" value="Genomic_DNA"/>
</dbReference>
<keyword evidence="3" id="KW-1185">Reference proteome</keyword>
<evidence type="ECO:0000256" key="1">
    <source>
        <dbReference type="SAM" id="MobiDB-lite"/>
    </source>
</evidence>
<comment type="caution">
    <text evidence="2">The sequence shown here is derived from an EMBL/GenBank/DDBJ whole genome shotgun (WGS) entry which is preliminary data.</text>
</comment>